<proteinExistence type="predicted"/>
<dbReference type="Pfam" id="PF24033">
    <property type="entry name" value="DUF7342"/>
    <property type="match status" value="1"/>
</dbReference>
<gene>
    <name evidence="1" type="ORF">DU484_00105</name>
</gene>
<sequence length="172" mass="19445">MDAGERVRHVAFTRTTPRNAGWIATEADVSRDTAVKYLSRMAEQGDLEVVETAEGTCYKPDPVTQFLDEVRDLAETHSQEELTAELRDIADEIDRWKHEFDVESLAELRQSVGDDDLSAEQRRERLDVVEEWEYDVEMREAIRLAIGLKDSLTELGAGTDSGFTPDSQPQEG</sequence>
<protein>
    <recommendedName>
        <fullName evidence="3">ArsR family transcriptional regulator</fullName>
    </recommendedName>
</protein>
<dbReference type="InterPro" id="IPR055766">
    <property type="entry name" value="DUF7342"/>
</dbReference>
<evidence type="ECO:0008006" key="3">
    <source>
        <dbReference type="Google" id="ProtNLM"/>
    </source>
</evidence>
<reference evidence="1 2" key="1">
    <citation type="submission" date="2018-07" db="EMBL/GenBank/DDBJ databases">
        <title>Genome sequences of Haloplanus sp. CBA1112.</title>
        <authorList>
            <person name="Kim Y.B."/>
            <person name="Roh S.W."/>
        </authorList>
    </citation>
    <scope>NUCLEOTIDE SEQUENCE [LARGE SCALE GENOMIC DNA]</scope>
    <source>
        <strain evidence="1 2">CBA1112</strain>
        <plasmid evidence="2">pcba1112-01</plasmid>
    </source>
</reference>
<evidence type="ECO:0000313" key="2">
    <source>
        <dbReference type="Proteomes" id="UP000252985"/>
    </source>
</evidence>
<dbReference type="KEGG" id="haq:DU484_00105"/>
<name>A0A345E859_9EURY</name>
<keyword evidence="1" id="KW-0614">Plasmid</keyword>
<dbReference type="AlphaFoldDB" id="A0A345E859"/>
<accession>A0A345E859</accession>
<organism evidence="1 2">
    <name type="scientific">Haloplanus rubicundus</name>
    <dbReference type="NCBI Taxonomy" id="1547898"/>
    <lineage>
        <taxon>Archaea</taxon>
        <taxon>Methanobacteriati</taxon>
        <taxon>Methanobacteriota</taxon>
        <taxon>Stenosarchaea group</taxon>
        <taxon>Halobacteria</taxon>
        <taxon>Halobacteriales</taxon>
        <taxon>Haloferacaceae</taxon>
        <taxon>Haloplanus</taxon>
    </lineage>
</organism>
<dbReference type="Proteomes" id="UP000252985">
    <property type="component" value="Plasmid pCBA1112-01"/>
</dbReference>
<dbReference type="EMBL" id="CP031147">
    <property type="protein sequence ID" value="AXG08381.1"/>
    <property type="molecule type" value="Genomic_DNA"/>
</dbReference>
<evidence type="ECO:0000313" key="1">
    <source>
        <dbReference type="EMBL" id="AXG08381.1"/>
    </source>
</evidence>
<geneLocation type="plasmid" evidence="2">
    <name>pcba1112-01</name>
</geneLocation>